<dbReference type="EMBL" id="RCBY01000020">
    <property type="protein sequence ID" value="RQH51428.1"/>
    <property type="molecule type" value="Genomic_DNA"/>
</dbReference>
<keyword evidence="2" id="KW-1185">Reference proteome</keyword>
<name>A0A3N6PSE0_9CYAN</name>
<accession>A0A3N6PSE0</accession>
<protein>
    <submittedName>
        <fullName evidence="1">DUF3038 domain-containing protein</fullName>
    </submittedName>
</protein>
<dbReference type="Proteomes" id="UP000269154">
    <property type="component" value="Unassembled WGS sequence"/>
</dbReference>
<evidence type="ECO:0000313" key="2">
    <source>
        <dbReference type="Proteomes" id="UP000269154"/>
    </source>
</evidence>
<dbReference type="InterPro" id="IPR021399">
    <property type="entry name" value="DUF3038"/>
</dbReference>
<organism evidence="1 2">
    <name type="scientific">Okeania hirsuta</name>
    <dbReference type="NCBI Taxonomy" id="1458930"/>
    <lineage>
        <taxon>Bacteria</taxon>
        <taxon>Bacillati</taxon>
        <taxon>Cyanobacteriota</taxon>
        <taxon>Cyanophyceae</taxon>
        <taxon>Oscillatoriophycideae</taxon>
        <taxon>Oscillatoriales</taxon>
        <taxon>Microcoleaceae</taxon>
        <taxon>Okeania</taxon>
    </lineage>
</organism>
<dbReference type="Pfam" id="PF11237">
    <property type="entry name" value="DUF3038"/>
    <property type="match status" value="1"/>
</dbReference>
<reference evidence="1 2" key="1">
    <citation type="journal article" date="2018" name="ACS Chem. Biol.">
        <title>Ketoreductase domain dysfunction expands chemodiversity: malyngamide biosynthesis in the cyanobacterium Okeania hirsuta.</title>
        <authorList>
            <person name="Moss N.A."/>
            <person name="Leao T."/>
            <person name="Rankin M."/>
            <person name="McCullough T.M."/>
            <person name="Qu P."/>
            <person name="Korobeynikov A."/>
            <person name="Smith J.L."/>
            <person name="Gerwick L."/>
            <person name="Gerwick W.H."/>
        </authorList>
    </citation>
    <scope>NUCLEOTIDE SEQUENCE [LARGE SCALE GENOMIC DNA]</scope>
    <source>
        <strain evidence="1 2">PAB10Feb10-1</strain>
    </source>
</reference>
<proteinExistence type="predicted"/>
<dbReference type="RefSeq" id="WP_124145227.1">
    <property type="nucleotide sequence ID" value="NZ_CAWOKI010000071.1"/>
</dbReference>
<evidence type="ECO:0000313" key="1">
    <source>
        <dbReference type="EMBL" id="RQH51428.1"/>
    </source>
</evidence>
<dbReference type="AlphaFoldDB" id="A0A3N6PSE0"/>
<gene>
    <name evidence="1" type="ORF">D5R40_05805</name>
</gene>
<comment type="caution">
    <text evidence="1">The sequence shown here is derived from an EMBL/GenBank/DDBJ whole genome shotgun (WGS) entry which is preliminary data.</text>
</comment>
<sequence>MELNTAPIPSTPLILKNLPDIPLPDNGCPRRTKTQIDLILLAVEALQLGGAEVMLKVVKDLDLQGIIPNRVSLWRLRSTNPLRLNSQRRPLTLNEAKALVIITGHLAKRLTVPIRKLLFDYQQLNQKQLPIENHLQLSFYLEQFRAHFRSRMNPRRSGVMAYNSEEKLNQLGLELLGKLLFCTGTTGMQRFWISLFDGEVS</sequence>
<dbReference type="OrthoDB" id="509618at2"/>